<feature type="region of interest" description="Disordered" evidence="1">
    <location>
        <begin position="24"/>
        <end position="103"/>
    </location>
</feature>
<accession>A0A7S1F2C7</accession>
<feature type="compositionally biased region" description="Basic and acidic residues" evidence="1">
    <location>
        <begin position="71"/>
        <end position="85"/>
    </location>
</feature>
<protein>
    <recommendedName>
        <fullName evidence="3">PDZ domain-containing protein</fullName>
    </recommendedName>
</protein>
<organism evidence="2">
    <name type="scientific">Noctiluca scintillans</name>
    <name type="common">Sea sparkle</name>
    <name type="synonym">Red tide dinoflagellate</name>
    <dbReference type="NCBI Taxonomy" id="2966"/>
    <lineage>
        <taxon>Eukaryota</taxon>
        <taxon>Sar</taxon>
        <taxon>Alveolata</taxon>
        <taxon>Dinophyceae</taxon>
        <taxon>Noctilucales</taxon>
        <taxon>Noctilucaceae</taxon>
        <taxon>Noctiluca</taxon>
    </lineage>
</organism>
<dbReference type="EMBL" id="HBFQ01020955">
    <property type="protein sequence ID" value="CAD8840271.1"/>
    <property type="molecule type" value="Transcribed_RNA"/>
</dbReference>
<feature type="region of interest" description="Disordered" evidence="1">
    <location>
        <begin position="287"/>
        <end position="315"/>
    </location>
</feature>
<proteinExistence type="predicted"/>
<evidence type="ECO:0000313" key="2">
    <source>
        <dbReference type="EMBL" id="CAD8840271.1"/>
    </source>
</evidence>
<gene>
    <name evidence="2" type="ORF">NSCI0253_LOCUS14619</name>
</gene>
<feature type="compositionally biased region" description="Basic and acidic residues" evidence="1">
    <location>
        <begin position="45"/>
        <end position="54"/>
    </location>
</feature>
<evidence type="ECO:0000256" key="1">
    <source>
        <dbReference type="SAM" id="MobiDB-lite"/>
    </source>
</evidence>
<sequence length="315" mass="34876">MDILSIPWCAPCIPGRDSWEANCLTRDPGRGRFSATAEDTDAESEPPRADEPRTRRVRMSSSTSYNSGERSQSESDGTGRREKSASRRSSWRSGTDVDVPLPRSSRRHVLDEVTLRENGLRIDFDTGSDSVTKYFMHKPLGAIFHPRSPFLIESFGFNSYASEEGVEAGWSIIRVGETAIEADKHWGSLDKLLEKSLQPLPSWPLAVEFKTKAGVKTVSFSKQPLGMLFPREVPIEIKGFAPDSYAKGVGVQEGWIISKIGNVSVEGQNFRRVLNLLTTGLSPFETMPGCVTADSPRPGEQRRPSSSSKQRAQLQ</sequence>
<evidence type="ECO:0008006" key="3">
    <source>
        <dbReference type="Google" id="ProtNLM"/>
    </source>
</evidence>
<reference evidence="2" key="1">
    <citation type="submission" date="2021-01" db="EMBL/GenBank/DDBJ databases">
        <authorList>
            <person name="Corre E."/>
            <person name="Pelletier E."/>
            <person name="Niang G."/>
            <person name="Scheremetjew M."/>
            <person name="Finn R."/>
            <person name="Kale V."/>
            <person name="Holt S."/>
            <person name="Cochrane G."/>
            <person name="Meng A."/>
            <person name="Brown T."/>
            <person name="Cohen L."/>
        </authorList>
    </citation>
    <scope>NUCLEOTIDE SEQUENCE</scope>
</reference>
<name>A0A7S1F2C7_NOCSC</name>
<dbReference type="InterPro" id="IPR036034">
    <property type="entry name" value="PDZ_sf"/>
</dbReference>
<dbReference type="AlphaFoldDB" id="A0A7S1F2C7"/>
<dbReference type="SUPFAM" id="SSF50156">
    <property type="entry name" value="PDZ domain-like"/>
    <property type="match status" value="1"/>
</dbReference>
<feature type="compositionally biased region" description="Polar residues" evidence="1">
    <location>
        <begin position="304"/>
        <end position="315"/>
    </location>
</feature>